<sequence length="223" mass="24459">MTEPNLGEAISRAVAAQLNPEFIEAVINKKVTQLITEAVEQSLRSYSDTGKLIQTKVAEALQVNDLDLPSYGHAVSAMLKAQIEAKVSDLISGQLAADMDELLGLAPKEIKLSQIAADMLELHDEGYGEVITVIVGDDKYSSRWIYLHEYEALPESRKHSCMHKLLINSDGRIVSATIDHVDTKRTKTIGRSYGLAQKLRAYVACGTRIIIDEDAVVTSVGDY</sequence>
<proteinExistence type="predicted"/>
<dbReference type="Proteomes" id="UP000541347">
    <property type="component" value="Unassembled WGS sequence"/>
</dbReference>
<accession>A0ABW9ZI72</accession>
<evidence type="ECO:0000313" key="2">
    <source>
        <dbReference type="Proteomes" id="UP000541347"/>
    </source>
</evidence>
<reference evidence="1 2" key="1">
    <citation type="submission" date="2020-01" db="EMBL/GenBank/DDBJ databases">
        <authorList>
            <person name="Peng S.Y."/>
            <person name="Li J."/>
            <person name="Wang M."/>
            <person name="Wang L."/>
            <person name="Wang C.Q."/>
            <person name="Wang J.R."/>
        </authorList>
    </citation>
    <scope>NUCLEOTIDE SEQUENCE [LARGE SCALE GENOMIC DNA]</scope>
    <source>
        <strain evidence="1 2">XCT-34</strain>
    </source>
</reference>
<comment type="caution">
    <text evidence="1">The sequence shown here is derived from an EMBL/GenBank/DDBJ whole genome shotgun (WGS) entry which is preliminary data.</text>
</comment>
<keyword evidence="2" id="KW-1185">Reference proteome</keyword>
<organism evidence="1 2">
    <name type="scientific">Pannonibacter tanglangensis</name>
    <dbReference type="NCBI Taxonomy" id="2750084"/>
    <lineage>
        <taxon>Bacteria</taxon>
        <taxon>Pseudomonadati</taxon>
        <taxon>Pseudomonadota</taxon>
        <taxon>Alphaproteobacteria</taxon>
        <taxon>Hyphomicrobiales</taxon>
        <taxon>Stappiaceae</taxon>
        <taxon>Pannonibacter</taxon>
    </lineage>
</organism>
<gene>
    <name evidence="1" type="ORF">GWI71_03910</name>
</gene>
<evidence type="ECO:0000313" key="1">
    <source>
        <dbReference type="EMBL" id="NBN62819.1"/>
    </source>
</evidence>
<dbReference type="EMBL" id="JAABLP010000001">
    <property type="protein sequence ID" value="NBN62819.1"/>
    <property type="molecule type" value="Genomic_DNA"/>
</dbReference>
<protein>
    <submittedName>
        <fullName evidence="1">Uncharacterized protein</fullName>
    </submittedName>
</protein>
<dbReference type="RefSeq" id="WP_161674091.1">
    <property type="nucleotide sequence ID" value="NZ_JAABLP010000001.1"/>
</dbReference>
<name>A0ABW9ZI72_9HYPH</name>